<dbReference type="Gramene" id="QL07p029531:mrna">
    <property type="protein sequence ID" value="QL07p029531:mrna"/>
    <property type="gene ID" value="QL07p029531"/>
</dbReference>
<evidence type="ECO:0000256" key="3">
    <source>
        <dbReference type="ARBA" id="ARBA00022741"/>
    </source>
</evidence>
<organism evidence="10 11">
    <name type="scientific">Quercus lobata</name>
    <name type="common">Valley oak</name>
    <dbReference type="NCBI Taxonomy" id="97700"/>
    <lineage>
        <taxon>Eukaryota</taxon>
        <taxon>Viridiplantae</taxon>
        <taxon>Streptophyta</taxon>
        <taxon>Embryophyta</taxon>
        <taxon>Tracheophyta</taxon>
        <taxon>Spermatophyta</taxon>
        <taxon>Magnoliopsida</taxon>
        <taxon>eudicotyledons</taxon>
        <taxon>Gunneridae</taxon>
        <taxon>Pentapetalae</taxon>
        <taxon>rosids</taxon>
        <taxon>fabids</taxon>
        <taxon>Fagales</taxon>
        <taxon>Fagaceae</taxon>
        <taxon>Quercus</taxon>
    </lineage>
</organism>
<reference evidence="10 11" key="1">
    <citation type="journal article" date="2016" name="G3 (Bethesda)">
        <title>First Draft Assembly and Annotation of the Genome of a California Endemic Oak Quercus lobata Nee (Fagaceae).</title>
        <authorList>
            <person name="Sork V.L."/>
            <person name="Fitz-Gibbon S.T."/>
            <person name="Puiu D."/>
            <person name="Crepeau M."/>
            <person name="Gugger P.F."/>
            <person name="Sherman R."/>
            <person name="Stevens K."/>
            <person name="Langley C.H."/>
            <person name="Pellegrini M."/>
            <person name="Salzberg S.L."/>
        </authorList>
    </citation>
    <scope>NUCLEOTIDE SEQUENCE [LARGE SCALE GENOMIC DNA]</scope>
    <source>
        <strain evidence="10 11">cv. SW786</strain>
    </source>
</reference>
<evidence type="ECO:0000259" key="7">
    <source>
        <dbReference type="Pfam" id="PF18052"/>
    </source>
</evidence>
<dbReference type="EnsemblPlants" id="QL07p029531:mrna">
    <property type="protein sequence ID" value="QL07p029531:mrna"/>
    <property type="gene ID" value="QL07p029531"/>
</dbReference>
<sequence length="722" mass="82322">MVEGVLSNLVGNVSKVLGSLALQEIKLACGVKDELDKLKSTVSTIQAVLLDAENQGSHNNEVKDWLNKLRDVFLDADDVLDDFSTEALQHKVMTGSKMTKEVRIFFSSSNQLAFSLKMGHRIKAIMERLNAIADDRTKFHFKESPIESQVMNKDRETYSFVLEEDVVGREDDKKEIIKLLLDTNFVENVSIIPILGIGGLGKTTLAQLIYNEENVKYNFELKLWICISDNFDLKHIVKQILESLGSGTYEKSLEILQNHLREKLNGKKYFLVLDDVWNEDIDKWLLLKNLLMGGARGSRIVVTTRSIKVADITGTTPPHELKGLDPEKAWSLFTKMAFKGGKETEIEPRHNRHRKRDCGKMYWSASCYKNNRKLFPKGYRIDVVSLINLWAAQGFIVLDLEGPRQSFVDIGRKYFMELLWRRLQHLPLLNQLPFLKFVTLVEMEALEYIWIDEESVSNVLGASSSSSSSSKTSFFPSLSSLEIRYCLKVKGWWRNLDDDDNEPRHLLLPSLSELVIEKCPNLTYMPAFPYLKERLELSGCSWKVLEQTMKMKMGAATTPTYFPLSQLQKLQLDQISNFDSLPEEGLRNLISLQELYIQSCDGLVSLPWIGILTSLQTLKIMRCPNLTSLPQEIRNLTSLKELYISGSPNLTSIPQEIRNLTFLKELYISGCPNLTTLPQEIRNLPLIELTISGCPLLGQRCKRQIGEDWPFIAHVPFVFVDG</sequence>
<evidence type="ECO:0000256" key="4">
    <source>
        <dbReference type="ARBA" id="ARBA00022821"/>
    </source>
</evidence>
<evidence type="ECO:0000313" key="11">
    <source>
        <dbReference type="Proteomes" id="UP000594261"/>
    </source>
</evidence>
<keyword evidence="5" id="KW-0067">ATP-binding</keyword>
<keyword evidence="4" id="KW-0611">Plant defense</keyword>
<dbReference type="GO" id="GO:0043531">
    <property type="term" value="F:ADP binding"/>
    <property type="evidence" value="ECO:0007669"/>
    <property type="project" value="InterPro"/>
</dbReference>
<evidence type="ECO:0000259" key="8">
    <source>
        <dbReference type="Pfam" id="PF23559"/>
    </source>
</evidence>
<feature type="domain" description="NB-ARC" evidence="6">
    <location>
        <begin position="170"/>
        <end position="340"/>
    </location>
</feature>
<dbReference type="Gene3D" id="1.20.5.4130">
    <property type="match status" value="1"/>
</dbReference>
<dbReference type="SUPFAM" id="SSF52058">
    <property type="entry name" value="L domain-like"/>
    <property type="match status" value="1"/>
</dbReference>
<dbReference type="AlphaFoldDB" id="A0A7N2M381"/>
<dbReference type="InterPro" id="IPR002182">
    <property type="entry name" value="NB-ARC"/>
</dbReference>
<proteinExistence type="predicted"/>
<dbReference type="InterPro" id="IPR038005">
    <property type="entry name" value="RX-like_CC"/>
</dbReference>
<evidence type="ECO:0000259" key="6">
    <source>
        <dbReference type="Pfam" id="PF00931"/>
    </source>
</evidence>
<dbReference type="PRINTS" id="PR00364">
    <property type="entry name" value="DISEASERSIST"/>
</dbReference>
<dbReference type="InterPro" id="IPR001611">
    <property type="entry name" value="Leu-rich_rpt"/>
</dbReference>
<dbReference type="GO" id="GO:0006952">
    <property type="term" value="P:defense response"/>
    <property type="evidence" value="ECO:0007669"/>
    <property type="project" value="UniProtKB-KW"/>
</dbReference>
<dbReference type="Pfam" id="PF25019">
    <property type="entry name" value="LRR_R13L1-DRL21"/>
    <property type="match status" value="1"/>
</dbReference>
<name>A0A7N2M381_QUELO</name>
<protein>
    <submittedName>
        <fullName evidence="10">Uncharacterized protein</fullName>
    </submittedName>
</protein>
<dbReference type="InterPro" id="IPR027417">
    <property type="entry name" value="P-loop_NTPase"/>
</dbReference>
<dbReference type="PANTHER" id="PTHR36766:SF38">
    <property type="entry name" value="DISEASE RESISTANCE PROTEIN RGA3"/>
    <property type="match status" value="1"/>
</dbReference>
<dbReference type="Gene3D" id="3.40.50.300">
    <property type="entry name" value="P-loop containing nucleotide triphosphate hydrolases"/>
    <property type="match status" value="1"/>
</dbReference>
<feature type="domain" description="Disease resistance N-terminal" evidence="7">
    <location>
        <begin position="10"/>
        <end position="97"/>
    </location>
</feature>
<dbReference type="Pfam" id="PF00931">
    <property type="entry name" value="NB-ARC"/>
    <property type="match status" value="1"/>
</dbReference>
<dbReference type="InterPro" id="IPR041118">
    <property type="entry name" value="Rx_N"/>
</dbReference>
<dbReference type="InterPro" id="IPR056789">
    <property type="entry name" value="LRR_R13L1-DRL21"/>
</dbReference>
<dbReference type="Pfam" id="PF00560">
    <property type="entry name" value="LRR_1"/>
    <property type="match status" value="1"/>
</dbReference>
<keyword evidence="2" id="KW-0677">Repeat</keyword>
<dbReference type="OMA" id="NDHRIKE"/>
<reference evidence="10" key="2">
    <citation type="submission" date="2021-01" db="UniProtKB">
        <authorList>
            <consortium name="EnsemblPlants"/>
        </authorList>
    </citation>
    <scope>IDENTIFICATION</scope>
</reference>
<keyword evidence="11" id="KW-1185">Reference proteome</keyword>
<feature type="domain" description="Disease resistance protein winged helix" evidence="8">
    <location>
        <begin position="374"/>
        <end position="423"/>
    </location>
</feature>
<dbReference type="InterPro" id="IPR058922">
    <property type="entry name" value="WHD_DRP"/>
</dbReference>
<feature type="domain" description="R13L1/DRL21-like LRR repeat region" evidence="9">
    <location>
        <begin position="584"/>
        <end position="645"/>
    </location>
</feature>
<dbReference type="SUPFAM" id="SSF52540">
    <property type="entry name" value="P-loop containing nucleoside triphosphate hydrolases"/>
    <property type="match status" value="1"/>
</dbReference>
<dbReference type="Pfam" id="PF18052">
    <property type="entry name" value="Rx_N"/>
    <property type="match status" value="1"/>
</dbReference>
<keyword evidence="1" id="KW-0433">Leucine-rich repeat</keyword>
<dbReference type="GO" id="GO:0051707">
    <property type="term" value="P:response to other organism"/>
    <property type="evidence" value="ECO:0007669"/>
    <property type="project" value="UniProtKB-ARBA"/>
</dbReference>
<dbReference type="EMBL" id="LRBV02000007">
    <property type="status" value="NOT_ANNOTATED_CDS"/>
    <property type="molecule type" value="Genomic_DNA"/>
</dbReference>
<keyword evidence="3" id="KW-0547">Nucleotide-binding</keyword>
<evidence type="ECO:0000259" key="9">
    <source>
        <dbReference type="Pfam" id="PF25019"/>
    </source>
</evidence>
<evidence type="ECO:0000256" key="5">
    <source>
        <dbReference type="ARBA" id="ARBA00022840"/>
    </source>
</evidence>
<dbReference type="GO" id="GO:0005524">
    <property type="term" value="F:ATP binding"/>
    <property type="evidence" value="ECO:0007669"/>
    <property type="project" value="UniProtKB-KW"/>
</dbReference>
<dbReference type="Gene3D" id="3.80.10.10">
    <property type="entry name" value="Ribonuclease Inhibitor"/>
    <property type="match status" value="2"/>
</dbReference>
<dbReference type="CDD" id="cd14798">
    <property type="entry name" value="RX-CC_like"/>
    <property type="match status" value="1"/>
</dbReference>
<evidence type="ECO:0000256" key="1">
    <source>
        <dbReference type="ARBA" id="ARBA00022614"/>
    </source>
</evidence>
<dbReference type="InterPro" id="IPR032675">
    <property type="entry name" value="LRR_dom_sf"/>
</dbReference>
<evidence type="ECO:0000256" key="2">
    <source>
        <dbReference type="ARBA" id="ARBA00022737"/>
    </source>
</evidence>
<dbReference type="Proteomes" id="UP000594261">
    <property type="component" value="Chromosome 7"/>
</dbReference>
<dbReference type="FunFam" id="3.40.50.300:FF:001091">
    <property type="entry name" value="Probable disease resistance protein At1g61300"/>
    <property type="match status" value="1"/>
</dbReference>
<dbReference type="InParanoid" id="A0A7N2M381"/>
<accession>A0A7N2M381</accession>
<evidence type="ECO:0000313" key="10">
    <source>
        <dbReference type="EnsemblPlants" id="QL07p029531:mrna"/>
    </source>
</evidence>
<dbReference type="Pfam" id="PF23559">
    <property type="entry name" value="WHD_DRP"/>
    <property type="match status" value="1"/>
</dbReference>
<dbReference type="PANTHER" id="PTHR36766">
    <property type="entry name" value="PLANT BROAD-SPECTRUM MILDEW RESISTANCE PROTEIN RPW8"/>
    <property type="match status" value="1"/>
</dbReference>